<dbReference type="PANTHER" id="PTHR35007:SF4">
    <property type="entry name" value="CONSERVED TRANSMEMBRANE PROTEIN-RELATED"/>
    <property type="match status" value="1"/>
</dbReference>
<reference evidence="8" key="1">
    <citation type="submission" date="2020-11" db="EMBL/GenBank/DDBJ databases">
        <title>Nocardioides cynanchi sp. nov., isolated from soil of rhizosphere of Cynanchum wilfordii.</title>
        <authorList>
            <person name="Lee J.-S."/>
            <person name="Suh M.K."/>
            <person name="Kim J.-S."/>
        </authorList>
    </citation>
    <scope>NUCLEOTIDE SEQUENCE</scope>
    <source>
        <strain evidence="8">KCTC 19276</strain>
    </source>
</reference>
<feature type="domain" description="Type II secretion system protein GspF" evidence="7">
    <location>
        <begin position="56"/>
        <end position="170"/>
    </location>
</feature>
<evidence type="ECO:0000256" key="6">
    <source>
        <dbReference type="SAM" id="Phobius"/>
    </source>
</evidence>
<keyword evidence="3 6" id="KW-0812">Transmembrane</keyword>
<evidence type="ECO:0000256" key="3">
    <source>
        <dbReference type="ARBA" id="ARBA00022692"/>
    </source>
</evidence>
<evidence type="ECO:0000256" key="5">
    <source>
        <dbReference type="ARBA" id="ARBA00023136"/>
    </source>
</evidence>
<proteinExistence type="predicted"/>
<dbReference type="InterPro" id="IPR018076">
    <property type="entry name" value="T2SS_GspF_dom"/>
</dbReference>
<evidence type="ECO:0000259" key="7">
    <source>
        <dbReference type="Pfam" id="PF00482"/>
    </source>
</evidence>
<dbReference type="GO" id="GO:0005886">
    <property type="term" value="C:plasma membrane"/>
    <property type="evidence" value="ECO:0007669"/>
    <property type="project" value="UniProtKB-SubCell"/>
</dbReference>
<dbReference type="EMBL" id="JADKPO010000009">
    <property type="protein sequence ID" value="MBF4767849.1"/>
    <property type="molecule type" value="Genomic_DNA"/>
</dbReference>
<protein>
    <submittedName>
        <fullName evidence="8">Type II secretion system F family protein</fullName>
    </submittedName>
</protein>
<comment type="caution">
    <text evidence="8">The sequence shown here is derived from an EMBL/GenBank/DDBJ whole genome shotgun (WGS) entry which is preliminary data.</text>
</comment>
<dbReference type="Proteomes" id="UP000660668">
    <property type="component" value="Unassembled WGS sequence"/>
</dbReference>
<comment type="subcellular location">
    <subcellularLocation>
        <location evidence="1">Cell membrane</location>
        <topology evidence="1">Multi-pass membrane protein</topology>
    </subcellularLocation>
</comment>
<evidence type="ECO:0000256" key="2">
    <source>
        <dbReference type="ARBA" id="ARBA00022475"/>
    </source>
</evidence>
<dbReference type="PANTHER" id="PTHR35007">
    <property type="entry name" value="INTEGRAL MEMBRANE PROTEIN-RELATED"/>
    <property type="match status" value="1"/>
</dbReference>
<evidence type="ECO:0000256" key="4">
    <source>
        <dbReference type="ARBA" id="ARBA00022989"/>
    </source>
</evidence>
<gene>
    <name evidence="8" type="ORF">ISU10_08735</name>
</gene>
<sequence length="219" mass="22002">MAALVVTVVVLAAGAPVPSALAVVLAATSWAGHRLWQMRARAREAARSRGRVLECCELLASELAAGQPPVSALAAAAADWTALAPVAQVAAYGGDVPAAFQRAAAMPGASDLRLVAAAWRVSHRTGLGLADALARVAATLRDTLATERVVRGELASARATARLVAGLPVAAWMIGSGSGGDPVGFLLTTLPGVACLAAGLGLVVVGLAWIERIAAGVHQ</sequence>
<keyword evidence="5 6" id="KW-0472">Membrane</keyword>
<keyword evidence="4 6" id="KW-1133">Transmembrane helix</keyword>
<evidence type="ECO:0000313" key="9">
    <source>
        <dbReference type="Proteomes" id="UP000660668"/>
    </source>
</evidence>
<evidence type="ECO:0000313" key="8">
    <source>
        <dbReference type="EMBL" id="MBF4767849.1"/>
    </source>
</evidence>
<evidence type="ECO:0000256" key="1">
    <source>
        <dbReference type="ARBA" id="ARBA00004651"/>
    </source>
</evidence>
<feature type="transmembrane region" description="Helical" evidence="6">
    <location>
        <begin position="183"/>
        <end position="210"/>
    </location>
</feature>
<keyword evidence="2" id="KW-1003">Cell membrane</keyword>
<keyword evidence="9" id="KW-1185">Reference proteome</keyword>
<dbReference type="RefSeq" id="WP_194695994.1">
    <property type="nucleotide sequence ID" value="NZ_JADKPO010000009.1"/>
</dbReference>
<accession>A0A930YM86</accession>
<organism evidence="8 9">
    <name type="scientific">Nocardioides agariphilus</name>
    <dbReference type="NCBI Taxonomy" id="433664"/>
    <lineage>
        <taxon>Bacteria</taxon>
        <taxon>Bacillati</taxon>
        <taxon>Actinomycetota</taxon>
        <taxon>Actinomycetes</taxon>
        <taxon>Propionibacteriales</taxon>
        <taxon>Nocardioidaceae</taxon>
        <taxon>Nocardioides</taxon>
    </lineage>
</organism>
<name>A0A930YM86_9ACTN</name>
<dbReference type="Pfam" id="PF00482">
    <property type="entry name" value="T2SSF"/>
    <property type="match status" value="1"/>
</dbReference>
<dbReference type="AlphaFoldDB" id="A0A930YM86"/>